<keyword evidence="2" id="KW-0812">Transmembrane</keyword>
<dbReference type="GO" id="GO:0005737">
    <property type="term" value="C:cytoplasm"/>
    <property type="evidence" value="ECO:0000318"/>
    <property type="project" value="GO_Central"/>
</dbReference>
<keyword evidence="4" id="KW-1185">Reference proteome</keyword>
<feature type="transmembrane region" description="Helical" evidence="2">
    <location>
        <begin position="301"/>
        <end position="321"/>
    </location>
</feature>
<dbReference type="Gene3D" id="3.40.50.2000">
    <property type="entry name" value="Glycogen Phosphorylase B"/>
    <property type="match status" value="2"/>
</dbReference>
<organism evidence="3 4">
    <name type="scientific">Lactuca sativa</name>
    <name type="common">Garden lettuce</name>
    <dbReference type="NCBI Taxonomy" id="4236"/>
    <lineage>
        <taxon>Eukaryota</taxon>
        <taxon>Viridiplantae</taxon>
        <taxon>Streptophyta</taxon>
        <taxon>Embryophyta</taxon>
        <taxon>Tracheophyta</taxon>
        <taxon>Spermatophyta</taxon>
        <taxon>Magnoliopsida</taxon>
        <taxon>eudicotyledons</taxon>
        <taxon>Gunneridae</taxon>
        <taxon>Pentapetalae</taxon>
        <taxon>asterids</taxon>
        <taxon>campanulids</taxon>
        <taxon>Asterales</taxon>
        <taxon>Asteraceae</taxon>
        <taxon>Cichorioideae</taxon>
        <taxon>Cichorieae</taxon>
        <taxon>Lactucinae</taxon>
        <taxon>Lactuca</taxon>
    </lineage>
</organism>
<dbReference type="EMBL" id="NBSK02000002">
    <property type="protein sequence ID" value="KAJ0220631.1"/>
    <property type="molecule type" value="Genomic_DNA"/>
</dbReference>
<dbReference type="GO" id="GO:0080043">
    <property type="term" value="F:quercetin 3-O-glucosyltransferase activity"/>
    <property type="evidence" value="ECO:0000318"/>
    <property type="project" value="GO_Central"/>
</dbReference>
<gene>
    <name evidence="3" type="ORF">LSAT_V11C200074300</name>
</gene>
<name>A0A9R1WDJ6_LACSA</name>
<sequence>MGLLHYREFIKRGIVPFKDGKYLTDGTLEKTIDWIPRMSNIRYKDVPSFIRTTYLDDIMLDFMGEEAQNNLNAPAIIFNTFDALEHKVLEAITSKFNYPNIFTIGPFPLLAKYVPHDSPVQSLNSSLWKPDSSCLQWLDQKKEGYVIYVNYRSVTTMNDTHLIEFAWGLANRKQSFLWVVRPDVTMRDLAILPKEFLKETMDRGLMVSWCEQDQVLAHPSKKRCHILFFLHLIVGRKKKPPYRRTSHRRSLLPAQPPPIIISFQHRRFHEFNNFFLLKTTILLGFILSFLFFLVEQLHLSCFILIFRFLIVESLLIFLFLLNLDANVIKSLMMLFFILINNKFLLQCFKFMLKCHIFC</sequence>
<dbReference type="GO" id="GO:0080044">
    <property type="term" value="F:quercetin 7-O-glucosyltransferase activity"/>
    <property type="evidence" value="ECO:0000318"/>
    <property type="project" value="GO_Central"/>
</dbReference>
<dbReference type="PANTHER" id="PTHR11926">
    <property type="entry name" value="GLUCOSYL/GLUCURONOSYL TRANSFERASES"/>
    <property type="match status" value="1"/>
</dbReference>
<feature type="transmembrane region" description="Helical" evidence="2">
    <location>
        <begin position="327"/>
        <end position="345"/>
    </location>
</feature>
<protein>
    <submittedName>
        <fullName evidence="3">Uncharacterized protein</fullName>
    </submittedName>
</protein>
<dbReference type="AlphaFoldDB" id="A0A9R1WDJ6"/>
<proteinExistence type="inferred from homology"/>
<feature type="transmembrane region" description="Helical" evidence="2">
    <location>
        <begin position="274"/>
        <end position="294"/>
    </location>
</feature>
<keyword evidence="2" id="KW-1133">Transmembrane helix</keyword>
<accession>A0A9R1WDJ6</accession>
<evidence type="ECO:0000256" key="2">
    <source>
        <dbReference type="SAM" id="Phobius"/>
    </source>
</evidence>
<dbReference type="OrthoDB" id="5835829at2759"/>
<evidence type="ECO:0000313" key="3">
    <source>
        <dbReference type="EMBL" id="KAJ0220631.1"/>
    </source>
</evidence>
<evidence type="ECO:0000313" key="4">
    <source>
        <dbReference type="Proteomes" id="UP000235145"/>
    </source>
</evidence>
<evidence type="ECO:0000256" key="1">
    <source>
        <dbReference type="ARBA" id="ARBA00009995"/>
    </source>
</evidence>
<keyword evidence="2" id="KW-0472">Membrane</keyword>
<dbReference type="Proteomes" id="UP000235145">
    <property type="component" value="Unassembled WGS sequence"/>
</dbReference>
<comment type="caution">
    <text evidence="3">The sequence shown here is derived from an EMBL/GenBank/DDBJ whole genome shotgun (WGS) entry which is preliminary data.</text>
</comment>
<dbReference type="SUPFAM" id="SSF53756">
    <property type="entry name" value="UDP-Glycosyltransferase/glycogen phosphorylase"/>
    <property type="match status" value="1"/>
</dbReference>
<dbReference type="PANTHER" id="PTHR11926:SF1547">
    <property type="entry name" value="GLYCOSYLTRANSFERASE"/>
    <property type="match status" value="1"/>
</dbReference>
<reference evidence="3 4" key="1">
    <citation type="journal article" date="2017" name="Nat. Commun.">
        <title>Genome assembly with in vitro proximity ligation data and whole-genome triplication in lettuce.</title>
        <authorList>
            <person name="Reyes-Chin-Wo S."/>
            <person name="Wang Z."/>
            <person name="Yang X."/>
            <person name="Kozik A."/>
            <person name="Arikit S."/>
            <person name="Song C."/>
            <person name="Xia L."/>
            <person name="Froenicke L."/>
            <person name="Lavelle D.O."/>
            <person name="Truco M.J."/>
            <person name="Xia R."/>
            <person name="Zhu S."/>
            <person name="Xu C."/>
            <person name="Xu H."/>
            <person name="Xu X."/>
            <person name="Cox K."/>
            <person name="Korf I."/>
            <person name="Meyers B.C."/>
            <person name="Michelmore R.W."/>
        </authorList>
    </citation>
    <scope>NUCLEOTIDE SEQUENCE [LARGE SCALE GENOMIC DNA]</scope>
    <source>
        <strain evidence="4">cv. Salinas</strain>
        <tissue evidence="3">Seedlings</tissue>
    </source>
</reference>
<comment type="similarity">
    <text evidence="1">Belongs to the UDP-glycosyltransferase family.</text>
</comment>